<evidence type="ECO:0000256" key="26">
    <source>
        <dbReference type="ARBA" id="ARBA00034536"/>
    </source>
</evidence>
<evidence type="ECO:0000256" key="25">
    <source>
        <dbReference type="ARBA" id="ARBA00034528"/>
    </source>
</evidence>
<dbReference type="FunFam" id="3.50.50.60:FF:000159">
    <property type="entry name" value="Dimethylaniline monooxygenase [N-oxide-forming]"/>
    <property type="match status" value="1"/>
</dbReference>
<dbReference type="GO" id="GO:0005789">
    <property type="term" value="C:endoplasmic reticulum membrane"/>
    <property type="evidence" value="ECO:0007669"/>
    <property type="project" value="UniProtKB-SubCell"/>
</dbReference>
<evidence type="ECO:0000256" key="22">
    <source>
        <dbReference type="ARBA" id="ARBA00029728"/>
    </source>
</evidence>
<sequence length="571" mass="65581">MTSKKKILVIGGGFSGIGSLKSLKEEGFDPICYEKTSDLGGTWHYREETPFGVPSIMPTTVINHSKEMGTLSDFIPNKSLPNYLRHHELLDLFKEIANKFDCVKHIQYNREVIKVKRSADYDETGRWDVKVRNTENGEISDEVFDGVMVSVGQFTYPKMAEFPGMEKFKGPIIHTHSLKGVHKFLNKKVLVIGIGCSGLDAAAEISNVASQVYLSSRNGTWLLPRIGPFGLPFDYVILRRYGTLMQKFFGWKFASWYLETFQLNKKFNHNLYNLCPEYPALAKDPAINDLLPAKLVSGSVKLRKNVKCFTEKGVIFENETHVTEVDAVIMATGYKWQFPFLEDGIVVNEDGRINLYKCMYPPHLKHPTLVVIGFILPFGPGFPCGEMQCRWATQIFSGNCKLPSEDEMMADIIKRHEENVKRYAPSDKVTVKVDFIQYLDEIASQFGAKPNLWKILFTDPKLWRAIVFGPSLPYQYRLQGPHKWHGARDAILTSYSRVRYPLSGEPKKKSTKPKFTFGFYFKYIVTFLLMAFWLTQSETSVKYYLLALILPYFMTWKGFYKKYFFSLLMLP</sequence>
<evidence type="ECO:0000256" key="30">
    <source>
        <dbReference type="ARBA" id="ARBA00045957"/>
    </source>
</evidence>
<comment type="function">
    <text evidence="30">Broad spectrum monooxygenase that catalyzes the oxygenation of a wide variety of nitrogen- and sulfur-containing compounds including xenobiotics. Catalyzes the S-oxygenation of hypotaurine to produce taurine, an organic osmolyte involved in cell volume regulation as well as a variety of cytoprotective and developmental processes. In vitro, catalyzes the N-oxygenation of trimethylamine (TMA) to produce trimethylamine N-oxide (TMAO) and could therefore participate to the detoxification of this compound that is generated by the action of gut microbiota from dietary precursors such as choline, choline containing compounds, betaine or L-carnitine.</text>
</comment>
<evidence type="ECO:0000256" key="27">
    <source>
        <dbReference type="ARBA" id="ARBA00034554"/>
    </source>
</evidence>
<comment type="similarity">
    <text evidence="4">Belongs to the FMO family.</text>
</comment>
<keyword evidence="10" id="KW-0285">Flavoprotein</keyword>
<evidence type="ECO:0000256" key="32">
    <source>
        <dbReference type="ARBA" id="ARBA00047426"/>
    </source>
</evidence>
<keyword evidence="19" id="KW-0443">Lipid metabolism</keyword>
<evidence type="ECO:0000256" key="2">
    <source>
        <dbReference type="ARBA" id="ARBA00004389"/>
    </source>
</evidence>
<dbReference type="AlphaFoldDB" id="A0A087U9W2"/>
<evidence type="ECO:0000256" key="42">
    <source>
        <dbReference type="ARBA" id="ARBA00049443"/>
    </source>
</evidence>
<dbReference type="OMA" id="EPEKMYE"/>
<evidence type="ECO:0000256" key="40">
    <source>
        <dbReference type="ARBA" id="ARBA00048989"/>
    </source>
</evidence>
<keyword evidence="20 44" id="KW-0472">Membrane</keyword>
<dbReference type="Proteomes" id="UP000054359">
    <property type="component" value="Unassembled WGS sequence"/>
</dbReference>
<evidence type="ECO:0000256" key="9">
    <source>
        <dbReference type="ARBA" id="ARBA00022553"/>
    </source>
</evidence>
<feature type="transmembrane region" description="Helical" evidence="44">
    <location>
        <begin position="541"/>
        <end position="560"/>
    </location>
</feature>
<keyword evidence="9" id="KW-0597">Phosphoprotein</keyword>
<dbReference type="GO" id="GO:0050660">
    <property type="term" value="F:flavin adenine dinucleotide binding"/>
    <property type="evidence" value="ECO:0007669"/>
    <property type="project" value="InterPro"/>
</dbReference>
<comment type="catalytic activity">
    <reaction evidence="33">
        <text>heptan-2-one + NADPH + O2 + H(+) = pentyl acetate + NADP(+) + H2O</text>
        <dbReference type="Rhea" id="RHEA:54836"/>
        <dbReference type="ChEBI" id="CHEBI:5672"/>
        <dbReference type="ChEBI" id="CHEBI:15377"/>
        <dbReference type="ChEBI" id="CHEBI:15378"/>
        <dbReference type="ChEBI" id="CHEBI:15379"/>
        <dbReference type="ChEBI" id="CHEBI:57783"/>
        <dbReference type="ChEBI" id="CHEBI:58349"/>
        <dbReference type="ChEBI" id="CHEBI:87362"/>
    </reaction>
    <physiologicalReaction direction="left-to-right" evidence="33">
        <dbReference type="Rhea" id="RHEA:54837"/>
    </physiologicalReaction>
</comment>
<comment type="catalytic activity">
    <reaction evidence="32">
        <text>hexan-3-one + NADPH + O2 + H(+) = propyl propanoate + NADP(+) + H2O</text>
        <dbReference type="Rhea" id="RHEA:54848"/>
        <dbReference type="ChEBI" id="CHEBI:15377"/>
        <dbReference type="ChEBI" id="CHEBI:15378"/>
        <dbReference type="ChEBI" id="CHEBI:15379"/>
        <dbReference type="ChEBI" id="CHEBI:57783"/>
        <dbReference type="ChEBI" id="CHEBI:58349"/>
        <dbReference type="ChEBI" id="CHEBI:89828"/>
        <dbReference type="ChEBI" id="CHEBI:89891"/>
    </reaction>
    <physiologicalReaction direction="left-to-right" evidence="32">
        <dbReference type="Rhea" id="RHEA:54849"/>
    </physiologicalReaction>
</comment>
<evidence type="ECO:0000256" key="16">
    <source>
        <dbReference type="ARBA" id="ARBA00022989"/>
    </source>
</evidence>
<keyword evidence="18 45" id="KW-0503">Monooxygenase</keyword>
<name>A0A087U9W2_STEMI</name>
<accession>A0A087U9W2</accession>
<evidence type="ECO:0000256" key="14">
    <source>
        <dbReference type="ARBA" id="ARBA00022848"/>
    </source>
</evidence>
<evidence type="ECO:0000256" key="29">
    <source>
        <dbReference type="ARBA" id="ARBA00045722"/>
    </source>
</evidence>
<keyword evidence="46" id="KW-1185">Reference proteome</keyword>
<evidence type="ECO:0000256" key="17">
    <source>
        <dbReference type="ARBA" id="ARBA00023002"/>
    </source>
</evidence>
<evidence type="ECO:0000256" key="3">
    <source>
        <dbReference type="ARBA" id="ARBA00004524"/>
    </source>
</evidence>
<dbReference type="PIRSF" id="PIRSF000332">
    <property type="entry name" value="FMO"/>
    <property type="match status" value="1"/>
</dbReference>
<evidence type="ECO:0000256" key="20">
    <source>
        <dbReference type="ARBA" id="ARBA00023136"/>
    </source>
</evidence>
<evidence type="ECO:0000256" key="44">
    <source>
        <dbReference type="SAM" id="Phobius"/>
    </source>
</evidence>
<protein>
    <recommendedName>
        <fullName evidence="26">Flavin-containing monooxygenase 1</fullName>
        <ecNumber evidence="25">1.14.13.148</ecNumber>
        <ecNumber evidence="6">1.14.13.8</ecNumber>
        <ecNumber evidence="5">1.6.3.1</ecNumber>
    </recommendedName>
    <alternativeName>
        <fullName evidence="28">Dimethylaniline monooxygenase [N-oxide-forming] 1</fullName>
    </alternativeName>
    <alternativeName>
        <fullName evidence="24">Dimethylaniline monooxygenase [N-oxide-forming] 5</fullName>
    </alternativeName>
    <alternativeName>
        <fullName evidence="21">Dimethylaniline oxidase 1</fullName>
    </alternativeName>
    <alternativeName>
        <fullName evidence="22">Dimethylaniline oxidase 5</fullName>
    </alternativeName>
    <alternativeName>
        <fullName evidence="7">Flavin-containing monooxygenase 5</fullName>
    </alternativeName>
    <alternativeName>
        <fullName evidence="23">NADPH oxidase</fullName>
    </alternativeName>
    <alternativeName>
        <fullName evidence="27">Trimethylamine monooxygenase</fullName>
    </alternativeName>
</protein>
<comment type="subcellular location">
    <subcellularLocation>
        <location evidence="2">Endoplasmic reticulum membrane</location>
        <topology evidence="2">Single-pass membrane protein</topology>
    </subcellularLocation>
    <subcellularLocation>
        <location evidence="3">Microsome membrane</location>
    </subcellularLocation>
</comment>
<keyword evidence="14" id="KW-0492">Microsome</keyword>
<organism evidence="45 46">
    <name type="scientific">Stegodyphus mimosarum</name>
    <name type="common">African social velvet spider</name>
    <dbReference type="NCBI Taxonomy" id="407821"/>
    <lineage>
        <taxon>Eukaryota</taxon>
        <taxon>Metazoa</taxon>
        <taxon>Ecdysozoa</taxon>
        <taxon>Arthropoda</taxon>
        <taxon>Chelicerata</taxon>
        <taxon>Arachnida</taxon>
        <taxon>Araneae</taxon>
        <taxon>Araneomorphae</taxon>
        <taxon>Entelegynae</taxon>
        <taxon>Eresoidea</taxon>
        <taxon>Eresidae</taxon>
        <taxon>Stegodyphus</taxon>
    </lineage>
</organism>
<dbReference type="InterPro" id="IPR036188">
    <property type="entry name" value="FAD/NAD-bd_sf"/>
</dbReference>
<evidence type="ECO:0000256" key="43">
    <source>
        <dbReference type="ARBA" id="ARBA00049475"/>
    </source>
</evidence>
<comment type="catalytic activity">
    <reaction evidence="42">
        <text>N,N-dimethylaniline + NADPH + O2 + H(+) = N,N-dimethylaniline N-oxide + NADP(+) + H2O</text>
        <dbReference type="Rhea" id="RHEA:24468"/>
        <dbReference type="ChEBI" id="CHEBI:15377"/>
        <dbReference type="ChEBI" id="CHEBI:15378"/>
        <dbReference type="ChEBI" id="CHEBI:15379"/>
        <dbReference type="ChEBI" id="CHEBI:16269"/>
        <dbReference type="ChEBI" id="CHEBI:17735"/>
        <dbReference type="ChEBI" id="CHEBI:57783"/>
        <dbReference type="ChEBI" id="CHEBI:58349"/>
        <dbReference type="EC" id="1.14.13.8"/>
    </reaction>
    <physiologicalReaction direction="left-to-right" evidence="42">
        <dbReference type="Rhea" id="RHEA:24469"/>
    </physiologicalReaction>
</comment>
<feature type="non-terminal residue" evidence="45">
    <location>
        <position position="571"/>
    </location>
</feature>
<comment type="catalytic activity">
    <reaction evidence="40">
        <text>(2E)-geranial + NADPH + O2 + H(+) = (1E)-2,6-dimethylhepta-1,5-dien-1-yl formate + NADP(+) + H2O</text>
        <dbReference type="Rhea" id="RHEA:54860"/>
        <dbReference type="ChEBI" id="CHEBI:15377"/>
        <dbReference type="ChEBI" id="CHEBI:15378"/>
        <dbReference type="ChEBI" id="CHEBI:15379"/>
        <dbReference type="ChEBI" id="CHEBI:16980"/>
        <dbReference type="ChEBI" id="CHEBI:57783"/>
        <dbReference type="ChEBI" id="CHEBI:58349"/>
        <dbReference type="ChEBI" id="CHEBI:138375"/>
    </reaction>
    <physiologicalReaction direction="left-to-right" evidence="40">
        <dbReference type="Rhea" id="RHEA:54861"/>
    </physiologicalReaction>
</comment>
<comment type="catalytic activity">
    <reaction evidence="39">
        <text>octan-3-one + NADPH + O2 + H(+) = ethyl hexanoate + NADP(+) + H2O</text>
        <dbReference type="Rhea" id="RHEA:54856"/>
        <dbReference type="ChEBI" id="CHEBI:15377"/>
        <dbReference type="ChEBI" id="CHEBI:15378"/>
        <dbReference type="ChEBI" id="CHEBI:15379"/>
        <dbReference type="ChEBI" id="CHEBI:57783"/>
        <dbReference type="ChEBI" id="CHEBI:58349"/>
        <dbReference type="ChEBI" id="CHEBI:80946"/>
        <dbReference type="ChEBI" id="CHEBI:86055"/>
    </reaction>
    <physiologicalReaction direction="left-to-right" evidence="39">
        <dbReference type="Rhea" id="RHEA:54857"/>
    </physiologicalReaction>
</comment>
<keyword evidence="13" id="KW-0274">FAD</keyword>
<dbReference type="EC" id="1.14.13.8" evidence="6"/>
<comment type="catalytic activity">
    <reaction evidence="38">
        <text>trimethylamine + NADPH + O2 = trimethylamine N-oxide + NADP(+) + H2O</text>
        <dbReference type="Rhea" id="RHEA:31979"/>
        <dbReference type="ChEBI" id="CHEBI:15377"/>
        <dbReference type="ChEBI" id="CHEBI:15379"/>
        <dbReference type="ChEBI" id="CHEBI:15724"/>
        <dbReference type="ChEBI" id="CHEBI:57783"/>
        <dbReference type="ChEBI" id="CHEBI:58349"/>
        <dbReference type="ChEBI" id="CHEBI:58389"/>
        <dbReference type="EC" id="1.14.13.148"/>
    </reaction>
    <physiologicalReaction direction="left-to-right" evidence="38">
        <dbReference type="Rhea" id="RHEA:31980"/>
    </physiologicalReaction>
</comment>
<comment type="cofactor">
    <cofactor evidence="1">
        <name>FAD</name>
        <dbReference type="ChEBI" id="CHEBI:57692"/>
    </cofactor>
</comment>
<dbReference type="PRINTS" id="PR01125">
    <property type="entry name" value="FMOXYGENASE5"/>
</dbReference>
<keyword evidence="17" id="KW-0560">Oxidoreductase</keyword>
<evidence type="ECO:0000256" key="19">
    <source>
        <dbReference type="ARBA" id="ARBA00023098"/>
    </source>
</evidence>
<comment type="catalytic activity">
    <reaction evidence="34">
        <text>sulcatone + NADPH + O2 + H(+) = 4-methylpent-3-en-1-yl acetate + NADP(+) + H2O</text>
        <dbReference type="Rhea" id="RHEA:54864"/>
        <dbReference type="ChEBI" id="CHEBI:15377"/>
        <dbReference type="ChEBI" id="CHEBI:15378"/>
        <dbReference type="ChEBI" id="CHEBI:15379"/>
        <dbReference type="ChEBI" id="CHEBI:16310"/>
        <dbReference type="ChEBI" id="CHEBI:57783"/>
        <dbReference type="ChEBI" id="CHEBI:58349"/>
        <dbReference type="ChEBI" id="CHEBI:138373"/>
    </reaction>
    <physiologicalReaction direction="left-to-right" evidence="34">
        <dbReference type="Rhea" id="RHEA:54865"/>
    </physiologicalReaction>
</comment>
<comment type="catalytic activity">
    <reaction evidence="43">
        <text>octan-3-one + NADPH + O2 + H(+) = pentyl propanoate + NADP(+) + H2O</text>
        <dbReference type="Rhea" id="RHEA:54840"/>
        <dbReference type="ChEBI" id="CHEBI:15377"/>
        <dbReference type="ChEBI" id="CHEBI:15378"/>
        <dbReference type="ChEBI" id="CHEBI:15379"/>
        <dbReference type="ChEBI" id="CHEBI:57783"/>
        <dbReference type="ChEBI" id="CHEBI:58349"/>
        <dbReference type="ChEBI" id="CHEBI:80946"/>
        <dbReference type="ChEBI" id="CHEBI:87373"/>
    </reaction>
    <physiologicalReaction direction="left-to-right" evidence="43">
        <dbReference type="Rhea" id="RHEA:54841"/>
    </physiologicalReaction>
</comment>
<evidence type="ECO:0000256" key="1">
    <source>
        <dbReference type="ARBA" id="ARBA00001974"/>
    </source>
</evidence>
<dbReference type="Pfam" id="PF00743">
    <property type="entry name" value="FMO-like"/>
    <property type="match status" value="1"/>
</dbReference>
<evidence type="ECO:0000256" key="36">
    <source>
        <dbReference type="ARBA" id="ARBA00047977"/>
    </source>
</evidence>
<dbReference type="STRING" id="407821.A0A087U9W2"/>
<evidence type="ECO:0000256" key="28">
    <source>
        <dbReference type="ARBA" id="ARBA00034561"/>
    </source>
</evidence>
<evidence type="ECO:0000256" key="41">
    <source>
        <dbReference type="ARBA" id="ARBA00048990"/>
    </source>
</evidence>
<dbReference type="Gene3D" id="3.50.50.60">
    <property type="entry name" value="FAD/NAD(P)-binding domain"/>
    <property type="match status" value="1"/>
</dbReference>
<keyword evidence="16 44" id="KW-1133">Transmembrane helix</keyword>
<keyword evidence="15" id="KW-0521">NADP</keyword>
<dbReference type="GO" id="GO:0004499">
    <property type="term" value="F:N,N-dimethylaniline monooxygenase activity"/>
    <property type="evidence" value="ECO:0007669"/>
    <property type="project" value="InterPro"/>
</dbReference>
<gene>
    <name evidence="45" type="ORF">X975_06189</name>
</gene>
<reference evidence="45 46" key="1">
    <citation type="submission" date="2013-11" db="EMBL/GenBank/DDBJ databases">
        <title>Genome sequencing of Stegodyphus mimosarum.</title>
        <authorList>
            <person name="Bechsgaard J."/>
        </authorList>
    </citation>
    <scope>NUCLEOTIDE SEQUENCE [LARGE SCALE GENOMIC DNA]</scope>
</reference>
<evidence type="ECO:0000256" key="13">
    <source>
        <dbReference type="ARBA" id="ARBA00022827"/>
    </source>
</evidence>
<feature type="transmembrane region" description="Helical" evidence="44">
    <location>
        <begin position="517"/>
        <end position="535"/>
    </location>
</feature>
<evidence type="ECO:0000256" key="15">
    <source>
        <dbReference type="ARBA" id="ARBA00022857"/>
    </source>
</evidence>
<dbReference type="OrthoDB" id="66881at2759"/>
<evidence type="ECO:0000256" key="21">
    <source>
        <dbReference type="ARBA" id="ARBA00029725"/>
    </source>
</evidence>
<keyword evidence="8" id="KW-0488">Methylation</keyword>
<comment type="catalytic activity">
    <reaction evidence="37">
        <text>hypotaurine + NADPH + O2 + H(+) = taurine + NADP(+) + H2O</text>
        <dbReference type="Rhea" id="RHEA:69819"/>
        <dbReference type="ChEBI" id="CHEBI:15377"/>
        <dbReference type="ChEBI" id="CHEBI:15378"/>
        <dbReference type="ChEBI" id="CHEBI:15379"/>
        <dbReference type="ChEBI" id="CHEBI:57783"/>
        <dbReference type="ChEBI" id="CHEBI:57853"/>
        <dbReference type="ChEBI" id="CHEBI:58349"/>
        <dbReference type="ChEBI" id="CHEBI:507393"/>
        <dbReference type="EC" id="1.14.13.8"/>
    </reaction>
    <physiologicalReaction direction="left-to-right" evidence="37">
        <dbReference type="Rhea" id="RHEA:69820"/>
    </physiologicalReaction>
</comment>
<dbReference type="GO" id="GO:0016174">
    <property type="term" value="F:NAD(P)H oxidase H2O2-forming activity"/>
    <property type="evidence" value="ECO:0007669"/>
    <property type="project" value="UniProtKB-EC"/>
</dbReference>
<comment type="catalytic activity">
    <reaction evidence="31">
        <text>hypotaurine + NADH + O2 + H(+) = taurine + NAD(+) + H2O</text>
        <dbReference type="Rhea" id="RHEA:74111"/>
        <dbReference type="ChEBI" id="CHEBI:15377"/>
        <dbReference type="ChEBI" id="CHEBI:15378"/>
        <dbReference type="ChEBI" id="CHEBI:15379"/>
        <dbReference type="ChEBI" id="CHEBI:57540"/>
        <dbReference type="ChEBI" id="CHEBI:57853"/>
        <dbReference type="ChEBI" id="CHEBI:57945"/>
        <dbReference type="ChEBI" id="CHEBI:507393"/>
        <dbReference type="EC" id="1.14.13.8"/>
    </reaction>
    <physiologicalReaction direction="left-to-right" evidence="31">
        <dbReference type="Rhea" id="RHEA:74112"/>
    </physiologicalReaction>
</comment>
<dbReference type="GO" id="GO:0006629">
    <property type="term" value="P:lipid metabolic process"/>
    <property type="evidence" value="ECO:0007669"/>
    <property type="project" value="UniProtKB-KW"/>
</dbReference>
<keyword evidence="12" id="KW-0256">Endoplasmic reticulum</keyword>
<comment type="function">
    <text evidence="29">Acts as a Baeyer-Villiger monooxygenase on a broad range of substrates. Catalyzes the insertion of an oxygen atom into a carbon-carbon bond adjacent to a carbonyl, which converts ketones to esters. Active on diverse carbonyl compounds, whereas soft nucleophiles are mostly non- or poorly reactive. In contrast with other forms of FMO it is non- or poorly active on 'classical' substrates such as drugs, pesticides, and dietary components containing soft nucleophilic heteroatoms. Able to oxidize drug molecules bearing a carbonyl group on an aliphatic chain, such as nabumetone and pentoxifylline. Also, in the absence of substrates, shows slow but yet significant NADPH oxidase activity. Acts as a positive modulator of cholesterol biosynthesis as well as glucose homeostasis, promoting metabolic aging via pleiotropic effects.</text>
</comment>
<evidence type="ECO:0000256" key="6">
    <source>
        <dbReference type="ARBA" id="ARBA00012850"/>
    </source>
</evidence>
<dbReference type="EC" id="1.14.13.148" evidence="25"/>
<dbReference type="InterPro" id="IPR000960">
    <property type="entry name" value="Flavin_mOase"/>
</dbReference>
<dbReference type="PRINTS" id="PR00370">
    <property type="entry name" value="FMOXYGENASE"/>
</dbReference>
<evidence type="ECO:0000256" key="34">
    <source>
        <dbReference type="ARBA" id="ARBA00047855"/>
    </source>
</evidence>
<proteinExistence type="inferred from homology"/>
<evidence type="ECO:0000313" key="46">
    <source>
        <dbReference type="Proteomes" id="UP000054359"/>
    </source>
</evidence>
<evidence type="ECO:0000256" key="37">
    <source>
        <dbReference type="ARBA" id="ARBA00048041"/>
    </source>
</evidence>
<evidence type="ECO:0000256" key="31">
    <source>
        <dbReference type="ARBA" id="ARBA00047338"/>
    </source>
</evidence>
<evidence type="ECO:0000256" key="35">
    <source>
        <dbReference type="ARBA" id="ARBA00047864"/>
    </source>
</evidence>
<dbReference type="InterPro" id="IPR002257">
    <property type="entry name" value="Flavin_mOase_5"/>
</dbReference>
<dbReference type="GO" id="GO:0050661">
    <property type="term" value="F:NADP binding"/>
    <property type="evidence" value="ECO:0007669"/>
    <property type="project" value="InterPro"/>
</dbReference>
<comment type="catalytic activity">
    <reaction evidence="35">
        <text>NADPH + O2 + H(+) = H2O2 + NADP(+)</text>
        <dbReference type="Rhea" id="RHEA:11260"/>
        <dbReference type="ChEBI" id="CHEBI:15378"/>
        <dbReference type="ChEBI" id="CHEBI:15379"/>
        <dbReference type="ChEBI" id="CHEBI:16240"/>
        <dbReference type="ChEBI" id="CHEBI:57783"/>
        <dbReference type="ChEBI" id="CHEBI:58349"/>
        <dbReference type="EC" id="1.6.3.1"/>
    </reaction>
    <physiologicalReaction direction="left-to-right" evidence="35">
        <dbReference type="Rhea" id="RHEA:11261"/>
    </physiologicalReaction>
</comment>
<dbReference type="SUPFAM" id="SSF51905">
    <property type="entry name" value="FAD/NAD(P)-binding domain"/>
    <property type="match status" value="2"/>
</dbReference>
<dbReference type="InterPro" id="IPR050346">
    <property type="entry name" value="FMO-like"/>
</dbReference>
<evidence type="ECO:0000256" key="18">
    <source>
        <dbReference type="ARBA" id="ARBA00023033"/>
    </source>
</evidence>
<evidence type="ECO:0000256" key="11">
    <source>
        <dbReference type="ARBA" id="ARBA00022692"/>
    </source>
</evidence>
<dbReference type="GO" id="GO:0034899">
    <property type="term" value="F:trimethylamine monooxygenase activity"/>
    <property type="evidence" value="ECO:0007669"/>
    <property type="project" value="UniProtKB-EC"/>
</dbReference>
<evidence type="ECO:0000256" key="24">
    <source>
        <dbReference type="ARBA" id="ARBA00033301"/>
    </source>
</evidence>
<dbReference type="EC" id="1.6.3.1" evidence="5"/>
<evidence type="ECO:0000256" key="39">
    <source>
        <dbReference type="ARBA" id="ARBA00048459"/>
    </source>
</evidence>
<evidence type="ECO:0000256" key="4">
    <source>
        <dbReference type="ARBA" id="ARBA00009183"/>
    </source>
</evidence>
<dbReference type="PANTHER" id="PTHR23023">
    <property type="entry name" value="DIMETHYLANILINE MONOOXYGENASE"/>
    <property type="match status" value="1"/>
</dbReference>
<evidence type="ECO:0000256" key="12">
    <source>
        <dbReference type="ARBA" id="ARBA00022824"/>
    </source>
</evidence>
<dbReference type="EMBL" id="KK118892">
    <property type="protein sequence ID" value="KFM74151.1"/>
    <property type="molecule type" value="Genomic_DNA"/>
</dbReference>
<comment type="catalytic activity">
    <reaction evidence="41">
        <text>heptan-4-one + NADPH + O2 + H(+) = propyl butanoate + NADP(+) + H2O</text>
        <dbReference type="Rhea" id="RHEA:54852"/>
        <dbReference type="ChEBI" id="CHEBI:15377"/>
        <dbReference type="ChEBI" id="CHEBI:15378"/>
        <dbReference type="ChEBI" id="CHEBI:15379"/>
        <dbReference type="ChEBI" id="CHEBI:57783"/>
        <dbReference type="ChEBI" id="CHEBI:58349"/>
        <dbReference type="ChEBI" id="CHEBI:89484"/>
        <dbReference type="ChEBI" id="CHEBI:89719"/>
    </reaction>
    <physiologicalReaction direction="left-to-right" evidence="41">
        <dbReference type="Rhea" id="RHEA:54853"/>
    </physiologicalReaction>
</comment>
<evidence type="ECO:0000256" key="8">
    <source>
        <dbReference type="ARBA" id="ARBA00022481"/>
    </source>
</evidence>
<evidence type="ECO:0000256" key="23">
    <source>
        <dbReference type="ARBA" id="ARBA00033213"/>
    </source>
</evidence>
<keyword evidence="11 44" id="KW-0812">Transmembrane</keyword>
<evidence type="ECO:0000256" key="5">
    <source>
        <dbReference type="ARBA" id="ARBA00012698"/>
    </source>
</evidence>
<evidence type="ECO:0000256" key="33">
    <source>
        <dbReference type="ARBA" id="ARBA00047574"/>
    </source>
</evidence>
<evidence type="ECO:0000256" key="38">
    <source>
        <dbReference type="ARBA" id="ARBA00048088"/>
    </source>
</evidence>
<evidence type="ECO:0000256" key="7">
    <source>
        <dbReference type="ARBA" id="ARBA00019213"/>
    </source>
</evidence>
<evidence type="ECO:0000313" key="45">
    <source>
        <dbReference type="EMBL" id="KFM74151.1"/>
    </source>
</evidence>
<evidence type="ECO:0000256" key="10">
    <source>
        <dbReference type="ARBA" id="ARBA00022630"/>
    </source>
</evidence>
<comment type="catalytic activity">
    <reaction evidence="36">
        <text>hexan-3-one + NADPH + O2 + H(+) = ethyl butanoate + NADP(+) + H2O</text>
        <dbReference type="Rhea" id="RHEA:54844"/>
        <dbReference type="ChEBI" id="CHEBI:15377"/>
        <dbReference type="ChEBI" id="CHEBI:15378"/>
        <dbReference type="ChEBI" id="CHEBI:15379"/>
        <dbReference type="ChEBI" id="CHEBI:57783"/>
        <dbReference type="ChEBI" id="CHEBI:58349"/>
        <dbReference type="ChEBI" id="CHEBI:88764"/>
        <dbReference type="ChEBI" id="CHEBI:89891"/>
    </reaction>
    <physiologicalReaction direction="left-to-right" evidence="36">
        <dbReference type="Rhea" id="RHEA:54845"/>
    </physiologicalReaction>
</comment>
<dbReference type="InterPro" id="IPR020946">
    <property type="entry name" value="Flavin_mOase-like"/>
</dbReference>